<dbReference type="EMBL" id="CP012159">
    <property type="protein sequence ID" value="AKT37392.1"/>
    <property type="molecule type" value="Genomic_DNA"/>
</dbReference>
<accession>A0A0K1E9M7</accession>
<evidence type="ECO:0000313" key="3">
    <source>
        <dbReference type="EMBL" id="AKT37392.1"/>
    </source>
</evidence>
<keyword evidence="4" id="KW-1185">Reference proteome</keyword>
<evidence type="ECO:0000313" key="4">
    <source>
        <dbReference type="Proteomes" id="UP000067626"/>
    </source>
</evidence>
<proteinExistence type="predicted"/>
<gene>
    <name evidence="3" type="ORF">CMC5_015280</name>
</gene>
<feature type="compositionally biased region" description="Pro residues" evidence="1">
    <location>
        <begin position="222"/>
        <end position="242"/>
    </location>
</feature>
<dbReference type="Proteomes" id="UP000067626">
    <property type="component" value="Chromosome"/>
</dbReference>
<feature type="chain" id="PRO_5005459109" description="Secreted protein" evidence="2">
    <location>
        <begin position="27"/>
        <end position="242"/>
    </location>
</feature>
<evidence type="ECO:0008006" key="5">
    <source>
        <dbReference type="Google" id="ProtNLM"/>
    </source>
</evidence>
<dbReference type="RefSeq" id="WP_050429767.1">
    <property type="nucleotide sequence ID" value="NZ_CP012159.1"/>
</dbReference>
<organism evidence="3 4">
    <name type="scientific">Chondromyces crocatus</name>
    <dbReference type="NCBI Taxonomy" id="52"/>
    <lineage>
        <taxon>Bacteria</taxon>
        <taxon>Pseudomonadati</taxon>
        <taxon>Myxococcota</taxon>
        <taxon>Polyangia</taxon>
        <taxon>Polyangiales</taxon>
        <taxon>Polyangiaceae</taxon>
        <taxon>Chondromyces</taxon>
    </lineage>
</organism>
<dbReference type="AlphaFoldDB" id="A0A0K1E9M7"/>
<reference evidence="3 4" key="1">
    <citation type="submission" date="2015-07" db="EMBL/GenBank/DDBJ databases">
        <title>Genome analysis of myxobacterium Chondromyces crocatus Cm c5 reveals a high potential for natural compound synthesis and the genetic basis for the loss of fruiting body formation.</title>
        <authorList>
            <person name="Zaburannyi N."/>
            <person name="Bunk B."/>
            <person name="Maier J."/>
            <person name="Overmann J."/>
            <person name="Mueller R."/>
        </authorList>
    </citation>
    <scope>NUCLEOTIDE SEQUENCE [LARGE SCALE GENOMIC DNA]</scope>
    <source>
        <strain evidence="3 4">Cm c5</strain>
    </source>
</reference>
<evidence type="ECO:0000256" key="1">
    <source>
        <dbReference type="SAM" id="MobiDB-lite"/>
    </source>
</evidence>
<sequence>MTQLRATLLAAAALTSAQLAATRAHAQTPPATIPTTPSALPVRAASIGIDTTLVHLGTNFRDVVDAEISKKLLSGLPTVISFRGYLFREAGGDPIALAARTCRVVYDLWDEVFRIQLTQSGGQLSTVAVNVEGVLRNCAETRKLPVIERSLLRDGARYFIAALVEVNPVSAETLDRITRWVTRPNGANAIGPGDALFGSFVGLFVTRIDSADRRITFRTAPFLPPDPPPPPPPPPPAPAPRK</sequence>
<dbReference type="STRING" id="52.CMC5_015280"/>
<dbReference type="KEGG" id="ccro:CMC5_015280"/>
<feature type="region of interest" description="Disordered" evidence="1">
    <location>
        <begin position="219"/>
        <end position="242"/>
    </location>
</feature>
<evidence type="ECO:0000256" key="2">
    <source>
        <dbReference type="SAM" id="SignalP"/>
    </source>
</evidence>
<name>A0A0K1E9M7_CHOCO</name>
<protein>
    <recommendedName>
        <fullName evidence="5">Secreted protein</fullName>
    </recommendedName>
</protein>
<feature type="signal peptide" evidence="2">
    <location>
        <begin position="1"/>
        <end position="26"/>
    </location>
</feature>
<keyword evidence="2" id="KW-0732">Signal</keyword>